<name>A0A1E5IML0_ENDTX</name>
<dbReference type="EMBL" id="LNVX01000085">
    <property type="protein sequence ID" value="OEG71739.1"/>
    <property type="molecule type" value="Genomic_DNA"/>
</dbReference>
<comment type="caution">
    <text evidence="1">The sequence shown here is derived from an EMBL/GenBank/DDBJ whole genome shotgun (WGS) entry which is preliminary data.</text>
</comment>
<evidence type="ECO:0000313" key="2">
    <source>
        <dbReference type="Proteomes" id="UP000095237"/>
    </source>
</evidence>
<dbReference type="AlphaFoldDB" id="A0A1E5IML0"/>
<proteinExistence type="predicted"/>
<organism evidence="1 2">
    <name type="scientific">Endomicrobium trichonymphae</name>
    <dbReference type="NCBI Taxonomy" id="1408204"/>
    <lineage>
        <taxon>Bacteria</taxon>
        <taxon>Pseudomonadati</taxon>
        <taxon>Elusimicrobiota</taxon>
        <taxon>Endomicrobiia</taxon>
        <taxon>Endomicrobiales</taxon>
        <taxon>Endomicrobiaceae</taxon>
        <taxon>Candidatus Endomicrobiellum</taxon>
    </lineage>
</organism>
<keyword evidence="2" id="KW-1185">Reference proteome</keyword>
<dbReference type="Proteomes" id="UP000095237">
    <property type="component" value="Unassembled WGS sequence"/>
</dbReference>
<gene>
    <name evidence="1" type="ORF">ATZ36_12990</name>
</gene>
<accession>A0A1E5IML0</accession>
<evidence type="ECO:0000313" key="1">
    <source>
        <dbReference type="EMBL" id="OEG71739.1"/>
    </source>
</evidence>
<sequence>MNRILFLMLTLVFYSYAYGIDIGGVSSPDEHFLKEINEISIKIDAAKNKKEEINFLSGLAEIPVNGG</sequence>
<reference evidence="1 2" key="1">
    <citation type="submission" date="2015-11" db="EMBL/GenBank/DDBJ databases">
        <title>Evidence for parallel genomic evolution in an endosymbiosis of termite gut flagellates.</title>
        <authorList>
            <person name="Zheng H."/>
        </authorList>
    </citation>
    <scope>NUCLEOTIDE SEQUENCE [LARGE SCALE GENOMIC DNA]</scope>
    <source>
        <strain evidence="1 2">CET450</strain>
    </source>
</reference>
<protein>
    <submittedName>
        <fullName evidence="1">Uncharacterized protein</fullName>
    </submittedName>
</protein>